<comment type="catalytic activity">
    <reaction evidence="18 19">
        <text>alpha-ribazole 5'-phosphate + adenosylcob(III)inamide-GDP = adenosylcob(III)alamin 5'-phosphate + GMP + H(+)</text>
        <dbReference type="Rhea" id="RHEA:23560"/>
        <dbReference type="ChEBI" id="CHEBI:15378"/>
        <dbReference type="ChEBI" id="CHEBI:57918"/>
        <dbReference type="ChEBI" id="CHEBI:58115"/>
        <dbReference type="ChEBI" id="CHEBI:60487"/>
        <dbReference type="ChEBI" id="CHEBI:60493"/>
        <dbReference type="EC" id="2.7.8.26"/>
    </reaction>
</comment>
<evidence type="ECO:0000256" key="2">
    <source>
        <dbReference type="ARBA" id="ARBA00004651"/>
    </source>
</evidence>
<accession>A0A369CIH2</accession>
<dbReference type="Pfam" id="PF02654">
    <property type="entry name" value="CobS"/>
    <property type="match status" value="1"/>
</dbReference>
<feature type="transmembrane region" description="Helical" evidence="19">
    <location>
        <begin position="178"/>
        <end position="206"/>
    </location>
</feature>
<dbReference type="NCBIfam" id="NF001278">
    <property type="entry name" value="PRK00235.1-5"/>
    <property type="match status" value="1"/>
</dbReference>
<evidence type="ECO:0000256" key="4">
    <source>
        <dbReference type="ARBA" id="ARBA00010561"/>
    </source>
</evidence>
<comment type="pathway">
    <text evidence="3 19">Cofactor biosynthesis; adenosylcobalamin biosynthesis; adenosylcobalamin from cob(II)yrinate a,c-diamide: step 7/7.</text>
</comment>
<dbReference type="AlphaFoldDB" id="A0A369CIH2"/>
<dbReference type="EC" id="2.7.8.26" evidence="5 19"/>
<comment type="subcellular location">
    <subcellularLocation>
        <location evidence="2 19">Cell membrane</location>
        <topology evidence="2 19">Multi-pass membrane protein</topology>
    </subcellularLocation>
</comment>
<keyword evidence="9 19" id="KW-0808">Transferase</keyword>
<keyword evidence="8 19" id="KW-0169">Cobalamin biosynthesis</keyword>
<keyword evidence="13 19" id="KW-0472">Membrane</keyword>
<dbReference type="HAMAP" id="MF_00719">
    <property type="entry name" value="CobS"/>
    <property type="match status" value="1"/>
</dbReference>
<dbReference type="InterPro" id="IPR003805">
    <property type="entry name" value="CobS"/>
</dbReference>
<organism evidence="20 21">
    <name type="scientific">Thioalbus denitrificans</name>
    <dbReference type="NCBI Taxonomy" id="547122"/>
    <lineage>
        <taxon>Bacteria</taxon>
        <taxon>Pseudomonadati</taxon>
        <taxon>Pseudomonadota</taxon>
        <taxon>Gammaproteobacteria</taxon>
        <taxon>Chromatiales</taxon>
        <taxon>Ectothiorhodospiraceae</taxon>
        <taxon>Thioalbus</taxon>
    </lineage>
</organism>
<keyword evidence="10 19" id="KW-0812">Transmembrane</keyword>
<comment type="caution">
    <text evidence="20">The sequence shown here is derived from an EMBL/GenBank/DDBJ whole genome shotgun (WGS) entry which is preliminary data.</text>
</comment>
<feature type="transmembrane region" description="Helical" evidence="19">
    <location>
        <begin position="59"/>
        <end position="77"/>
    </location>
</feature>
<evidence type="ECO:0000256" key="13">
    <source>
        <dbReference type="ARBA" id="ARBA00023136"/>
    </source>
</evidence>
<evidence type="ECO:0000313" key="21">
    <source>
        <dbReference type="Proteomes" id="UP000252707"/>
    </source>
</evidence>
<dbReference type="OrthoDB" id="9794626at2"/>
<keyword evidence="21" id="KW-1185">Reference proteome</keyword>
<dbReference type="GO" id="GO:0009236">
    <property type="term" value="P:cobalamin biosynthetic process"/>
    <property type="evidence" value="ECO:0007669"/>
    <property type="project" value="UniProtKB-UniRule"/>
</dbReference>
<keyword evidence="11 19" id="KW-0460">Magnesium</keyword>
<dbReference type="RefSeq" id="WP_114278323.1">
    <property type="nucleotide sequence ID" value="NZ_QPJY01000001.1"/>
</dbReference>
<evidence type="ECO:0000256" key="7">
    <source>
        <dbReference type="ARBA" id="ARBA00022475"/>
    </source>
</evidence>
<evidence type="ECO:0000256" key="12">
    <source>
        <dbReference type="ARBA" id="ARBA00022989"/>
    </source>
</evidence>
<evidence type="ECO:0000256" key="9">
    <source>
        <dbReference type="ARBA" id="ARBA00022679"/>
    </source>
</evidence>
<reference evidence="20 21" key="1">
    <citation type="submission" date="2018-07" db="EMBL/GenBank/DDBJ databases">
        <title>Genomic Encyclopedia of Type Strains, Phase IV (KMG-IV): sequencing the most valuable type-strain genomes for metagenomic binning, comparative biology and taxonomic classification.</title>
        <authorList>
            <person name="Goeker M."/>
        </authorList>
    </citation>
    <scope>NUCLEOTIDE SEQUENCE [LARGE SCALE GENOMIC DNA]</scope>
    <source>
        <strain evidence="20 21">DSM 26407</strain>
    </source>
</reference>
<evidence type="ECO:0000256" key="19">
    <source>
        <dbReference type="HAMAP-Rule" id="MF_00719"/>
    </source>
</evidence>
<evidence type="ECO:0000256" key="6">
    <source>
        <dbReference type="ARBA" id="ARBA00015850"/>
    </source>
</evidence>
<evidence type="ECO:0000256" key="15">
    <source>
        <dbReference type="ARBA" id="ARBA00032605"/>
    </source>
</evidence>
<evidence type="ECO:0000256" key="16">
    <source>
        <dbReference type="ARBA" id="ARBA00032853"/>
    </source>
</evidence>
<comment type="function">
    <text evidence="14 19">Joins adenosylcobinamide-GDP and alpha-ribazole to generate adenosylcobalamin (Ado-cobalamin). Also synthesizes adenosylcobalamin 5'-phosphate from adenosylcobinamide-GDP and alpha-ribazole 5'-phosphate.</text>
</comment>
<dbReference type="NCBIfam" id="TIGR00317">
    <property type="entry name" value="cobS"/>
    <property type="match status" value="1"/>
</dbReference>
<evidence type="ECO:0000256" key="5">
    <source>
        <dbReference type="ARBA" id="ARBA00013200"/>
    </source>
</evidence>
<dbReference type="UniPathway" id="UPA00148">
    <property type="reaction ID" value="UER00238"/>
</dbReference>
<proteinExistence type="inferred from homology"/>
<comment type="similarity">
    <text evidence="4 19">Belongs to the CobS family.</text>
</comment>
<comment type="cofactor">
    <cofactor evidence="1 19">
        <name>Mg(2+)</name>
        <dbReference type="ChEBI" id="CHEBI:18420"/>
    </cofactor>
</comment>
<evidence type="ECO:0000256" key="1">
    <source>
        <dbReference type="ARBA" id="ARBA00001946"/>
    </source>
</evidence>
<evidence type="ECO:0000256" key="8">
    <source>
        <dbReference type="ARBA" id="ARBA00022573"/>
    </source>
</evidence>
<comment type="catalytic activity">
    <reaction evidence="17 19">
        <text>alpha-ribazole + adenosylcob(III)inamide-GDP = adenosylcob(III)alamin + GMP + H(+)</text>
        <dbReference type="Rhea" id="RHEA:16049"/>
        <dbReference type="ChEBI" id="CHEBI:10329"/>
        <dbReference type="ChEBI" id="CHEBI:15378"/>
        <dbReference type="ChEBI" id="CHEBI:18408"/>
        <dbReference type="ChEBI" id="CHEBI:58115"/>
        <dbReference type="ChEBI" id="CHEBI:60487"/>
        <dbReference type="EC" id="2.7.8.26"/>
    </reaction>
</comment>
<sequence length="243" mass="24289">MGRLLLALQFLTRLPVRAPWPGSPGERAAAVPFYPLVGLLLGLLLAALHGTLGATDPGVQAALLLAAWVLLTGALHLDGLADTVDAWVGGQGDRARTLAIMKDSRTGPMGATALGVVLLAKFAALQALLGAGSWGAVVLAPVAGRALLVAVLLWLPYVRPGGLGAELAGHLPRETARVAVGVAAAALLLAGFAGLWMLVAATAVFLGARAALLSRLGGTTGDTAGALCEIGEAAVLLAAAMAL</sequence>
<dbReference type="Proteomes" id="UP000252707">
    <property type="component" value="Unassembled WGS sequence"/>
</dbReference>
<dbReference type="PANTHER" id="PTHR34148">
    <property type="entry name" value="ADENOSYLCOBINAMIDE-GDP RIBAZOLETRANSFERASE"/>
    <property type="match status" value="1"/>
</dbReference>
<evidence type="ECO:0000256" key="3">
    <source>
        <dbReference type="ARBA" id="ARBA00004663"/>
    </source>
</evidence>
<keyword evidence="12 19" id="KW-1133">Transmembrane helix</keyword>
<dbReference type="GO" id="GO:0005886">
    <property type="term" value="C:plasma membrane"/>
    <property type="evidence" value="ECO:0007669"/>
    <property type="project" value="UniProtKB-SubCell"/>
</dbReference>
<feature type="transmembrane region" description="Helical" evidence="19">
    <location>
        <begin position="33"/>
        <end position="52"/>
    </location>
</feature>
<evidence type="ECO:0000256" key="18">
    <source>
        <dbReference type="ARBA" id="ARBA00049504"/>
    </source>
</evidence>
<evidence type="ECO:0000256" key="11">
    <source>
        <dbReference type="ARBA" id="ARBA00022842"/>
    </source>
</evidence>
<evidence type="ECO:0000256" key="14">
    <source>
        <dbReference type="ARBA" id="ARBA00025228"/>
    </source>
</evidence>
<feature type="transmembrane region" description="Helical" evidence="19">
    <location>
        <begin position="109"/>
        <end position="129"/>
    </location>
</feature>
<protein>
    <recommendedName>
        <fullName evidence="6 19">Adenosylcobinamide-GDP ribazoletransferase</fullName>
        <ecNumber evidence="5 19">2.7.8.26</ecNumber>
    </recommendedName>
    <alternativeName>
        <fullName evidence="16 19">Cobalamin synthase</fullName>
    </alternativeName>
    <alternativeName>
        <fullName evidence="15 19">Cobalamin-5'-phosphate synthase</fullName>
    </alternativeName>
</protein>
<dbReference type="PANTHER" id="PTHR34148:SF1">
    <property type="entry name" value="ADENOSYLCOBINAMIDE-GDP RIBAZOLETRANSFERASE"/>
    <property type="match status" value="1"/>
</dbReference>
<evidence type="ECO:0000256" key="10">
    <source>
        <dbReference type="ARBA" id="ARBA00022692"/>
    </source>
</evidence>
<evidence type="ECO:0000313" key="20">
    <source>
        <dbReference type="EMBL" id="RCX33493.1"/>
    </source>
</evidence>
<evidence type="ECO:0000256" key="17">
    <source>
        <dbReference type="ARBA" id="ARBA00048623"/>
    </source>
</evidence>
<dbReference type="GO" id="GO:0008818">
    <property type="term" value="F:cobalamin 5'-phosphate synthase activity"/>
    <property type="evidence" value="ECO:0007669"/>
    <property type="project" value="UniProtKB-UniRule"/>
</dbReference>
<dbReference type="EMBL" id="QPJY01000001">
    <property type="protein sequence ID" value="RCX33493.1"/>
    <property type="molecule type" value="Genomic_DNA"/>
</dbReference>
<gene>
    <name evidence="19" type="primary">cobS</name>
    <name evidence="20" type="ORF">DFQ59_101797</name>
</gene>
<name>A0A369CIH2_9GAMM</name>
<dbReference type="GO" id="GO:0051073">
    <property type="term" value="F:adenosylcobinamide-GDP ribazoletransferase activity"/>
    <property type="evidence" value="ECO:0007669"/>
    <property type="project" value="UniProtKB-UniRule"/>
</dbReference>
<feature type="transmembrane region" description="Helical" evidence="19">
    <location>
        <begin position="136"/>
        <end position="158"/>
    </location>
</feature>
<keyword evidence="7 19" id="KW-1003">Cell membrane</keyword>